<keyword evidence="1" id="KW-0496">Mitochondrion</keyword>
<comment type="subunit">
    <text evidence="1">Component of the TIM23 complex.</text>
</comment>
<gene>
    <name evidence="3" type="ORF">SteCoe_20441</name>
</gene>
<dbReference type="PANTHER" id="PTHR12210">
    <property type="entry name" value="DULLARD PROTEIN PHOSPHATASE"/>
    <property type="match status" value="1"/>
</dbReference>
<evidence type="ECO:0000259" key="2">
    <source>
        <dbReference type="PROSITE" id="PS50969"/>
    </source>
</evidence>
<evidence type="ECO:0000313" key="3">
    <source>
        <dbReference type="EMBL" id="OMJ79515.1"/>
    </source>
</evidence>
<reference evidence="3 4" key="1">
    <citation type="submission" date="2016-11" db="EMBL/GenBank/DDBJ databases">
        <title>The macronuclear genome of Stentor coeruleus: a giant cell with tiny introns.</title>
        <authorList>
            <person name="Slabodnick M."/>
            <person name="Ruby J.G."/>
            <person name="Reiff S.B."/>
            <person name="Swart E.C."/>
            <person name="Gosai S."/>
            <person name="Prabakaran S."/>
            <person name="Witkowska E."/>
            <person name="Larue G.E."/>
            <person name="Fisher S."/>
            <person name="Freeman R.M."/>
            <person name="Gunawardena J."/>
            <person name="Chu W."/>
            <person name="Stover N.A."/>
            <person name="Gregory B.D."/>
            <person name="Nowacki M."/>
            <person name="Derisi J."/>
            <person name="Roy S.W."/>
            <person name="Marshall W.F."/>
            <person name="Sood P."/>
        </authorList>
    </citation>
    <scope>NUCLEOTIDE SEQUENCE [LARGE SCALE GENOMIC DNA]</scope>
    <source>
        <strain evidence="3">WM001</strain>
    </source>
</reference>
<feature type="domain" description="FCP1 homology" evidence="2">
    <location>
        <begin position="183"/>
        <end position="321"/>
    </location>
</feature>
<accession>A0A1R2BSF6</accession>
<dbReference type="InterPro" id="IPR004274">
    <property type="entry name" value="FCP1_dom"/>
</dbReference>
<organism evidence="3 4">
    <name type="scientific">Stentor coeruleus</name>
    <dbReference type="NCBI Taxonomy" id="5963"/>
    <lineage>
        <taxon>Eukaryota</taxon>
        <taxon>Sar</taxon>
        <taxon>Alveolata</taxon>
        <taxon>Ciliophora</taxon>
        <taxon>Postciliodesmatophora</taxon>
        <taxon>Heterotrichea</taxon>
        <taxon>Heterotrichida</taxon>
        <taxon>Stentoridae</taxon>
        <taxon>Stentor</taxon>
    </lineage>
</organism>
<evidence type="ECO:0000256" key="1">
    <source>
        <dbReference type="RuleBase" id="RU365079"/>
    </source>
</evidence>
<proteinExistence type="inferred from homology"/>
<dbReference type="GO" id="GO:0015031">
    <property type="term" value="P:protein transport"/>
    <property type="evidence" value="ECO:0007669"/>
    <property type="project" value="UniProtKB-KW"/>
</dbReference>
<dbReference type="AlphaFoldDB" id="A0A1R2BSF6"/>
<dbReference type="EMBL" id="MPUH01000467">
    <property type="protein sequence ID" value="OMJ79515.1"/>
    <property type="molecule type" value="Genomic_DNA"/>
</dbReference>
<dbReference type="InterPro" id="IPR050365">
    <property type="entry name" value="TIM50"/>
</dbReference>
<dbReference type="OrthoDB" id="277011at2759"/>
<keyword evidence="1" id="KW-0813">Transport</keyword>
<keyword evidence="4" id="KW-1185">Reference proteome</keyword>
<dbReference type="Pfam" id="PF03031">
    <property type="entry name" value="NIF"/>
    <property type="match status" value="1"/>
</dbReference>
<dbReference type="Proteomes" id="UP000187209">
    <property type="component" value="Unassembled WGS sequence"/>
</dbReference>
<comment type="function">
    <text evidence="1">Essential component of the TIM23 complex, a complex that mediates the translocation of transit peptide-containing proteins across the mitochondrial inner membrane.</text>
</comment>
<evidence type="ECO:0000313" key="4">
    <source>
        <dbReference type="Proteomes" id="UP000187209"/>
    </source>
</evidence>
<name>A0A1R2BSF6_9CILI</name>
<comment type="subcellular location">
    <subcellularLocation>
        <location evidence="1">Mitochondrion inner membrane</location>
        <topology evidence="1">Single-pass membrane protein</topology>
    </subcellularLocation>
</comment>
<keyword evidence="1" id="KW-0809">Transit peptide</keyword>
<dbReference type="PROSITE" id="PS50969">
    <property type="entry name" value="FCP1"/>
    <property type="match status" value="1"/>
</dbReference>
<dbReference type="Gene3D" id="3.40.50.1000">
    <property type="entry name" value="HAD superfamily/HAD-like"/>
    <property type="match status" value="1"/>
</dbReference>
<dbReference type="InterPro" id="IPR023214">
    <property type="entry name" value="HAD_sf"/>
</dbReference>
<dbReference type="CDD" id="cd07521">
    <property type="entry name" value="HAD_FCP1-like"/>
    <property type="match status" value="1"/>
</dbReference>
<sequence length="324" mass="37601">MPVRNRKNLQPKSKQDELLERALTLAETNQVFEGSEFLYLLQELYAYKKPCKNIQDSYLIVLICGTICNKISHEKSSSNVSLCKSLLPELLTHHLNKKGLSDNSIILKFGQMILNELEPIVNSYLLQEKRDPIIILYINLLQIVQITNFELILFALLKLQKGHQVHNVFDLFINESSPFLPTFHHKPFTLVLDLDETLGHFDGKRFLLRPGCHEFIRAMSEYFEVVLFTSAEENYANFAMRAVDIDNLVKLRLYRQHLTLHEGKPAKDLSKLGRNLNQTFIVDDRESNFRLQPKNGIQITPWFGAQDDRELSKLQSLLTQKIYN</sequence>
<keyword evidence="1" id="KW-0653">Protein transport</keyword>
<protein>
    <recommendedName>
        <fullName evidence="1">Mitochondrial import inner membrane translocase subunit TIM50</fullName>
    </recommendedName>
</protein>
<dbReference type="GO" id="GO:0005744">
    <property type="term" value="C:TIM23 mitochondrial import inner membrane translocase complex"/>
    <property type="evidence" value="ECO:0007669"/>
    <property type="project" value="UniProtKB-UniRule"/>
</dbReference>
<dbReference type="InterPro" id="IPR036412">
    <property type="entry name" value="HAD-like_sf"/>
</dbReference>
<comment type="similarity">
    <text evidence="1">Belongs to the TIM50 family.</text>
</comment>
<comment type="caution">
    <text evidence="3">The sequence shown here is derived from an EMBL/GenBank/DDBJ whole genome shotgun (WGS) entry which is preliminary data.</text>
</comment>
<dbReference type="SMART" id="SM00577">
    <property type="entry name" value="CPDc"/>
    <property type="match status" value="1"/>
</dbReference>
<dbReference type="SUPFAM" id="SSF56784">
    <property type="entry name" value="HAD-like"/>
    <property type="match status" value="1"/>
</dbReference>
<keyword evidence="1" id="KW-0811">Translocation</keyword>